<evidence type="ECO:0000256" key="3">
    <source>
        <dbReference type="ARBA" id="ARBA00022729"/>
    </source>
</evidence>
<evidence type="ECO:0000313" key="9">
    <source>
        <dbReference type="EMBL" id="KAJ4979007.1"/>
    </source>
</evidence>
<dbReference type="PROSITE" id="PS51892">
    <property type="entry name" value="SUBTILASE"/>
    <property type="match status" value="1"/>
</dbReference>
<dbReference type="InterPro" id="IPR015500">
    <property type="entry name" value="Peptidase_S8_subtilisin-rel"/>
</dbReference>
<gene>
    <name evidence="9" type="ORF">NE237_009787</name>
</gene>
<accession>A0A9Q0KYF3</accession>
<evidence type="ECO:0000313" key="10">
    <source>
        <dbReference type="Proteomes" id="UP001141806"/>
    </source>
</evidence>
<protein>
    <recommendedName>
        <fullName evidence="11">Cucumisin</fullName>
    </recommendedName>
</protein>
<evidence type="ECO:0000259" key="7">
    <source>
        <dbReference type="Pfam" id="PF00082"/>
    </source>
</evidence>
<keyword evidence="2" id="KW-0645">Protease</keyword>
<evidence type="ECO:0008006" key="11">
    <source>
        <dbReference type="Google" id="ProtNLM"/>
    </source>
</evidence>
<dbReference type="PANTHER" id="PTHR10795">
    <property type="entry name" value="PROPROTEIN CONVERTASE SUBTILISIN/KEXIN"/>
    <property type="match status" value="1"/>
</dbReference>
<dbReference type="InterPro" id="IPR036852">
    <property type="entry name" value="Peptidase_S8/S53_dom_sf"/>
</dbReference>
<comment type="similarity">
    <text evidence="1 6">Belongs to the peptidase S8 family.</text>
</comment>
<dbReference type="GO" id="GO:0004252">
    <property type="term" value="F:serine-type endopeptidase activity"/>
    <property type="evidence" value="ECO:0007669"/>
    <property type="project" value="InterPro"/>
</dbReference>
<evidence type="ECO:0000256" key="5">
    <source>
        <dbReference type="ARBA" id="ARBA00022825"/>
    </source>
</evidence>
<dbReference type="AlphaFoldDB" id="A0A9Q0KYF3"/>
<dbReference type="Proteomes" id="UP001141806">
    <property type="component" value="Unassembled WGS sequence"/>
</dbReference>
<dbReference type="Pfam" id="PF00082">
    <property type="entry name" value="Peptidase_S8"/>
    <property type="match status" value="1"/>
</dbReference>
<keyword evidence="5" id="KW-0720">Serine protease</keyword>
<evidence type="ECO:0000259" key="8">
    <source>
        <dbReference type="Pfam" id="PF17766"/>
    </source>
</evidence>
<dbReference type="InterPro" id="IPR045051">
    <property type="entry name" value="SBT"/>
</dbReference>
<organism evidence="9 10">
    <name type="scientific">Protea cynaroides</name>
    <dbReference type="NCBI Taxonomy" id="273540"/>
    <lineage>
        <taxon>Eukaryota</taxon>
        <taxon>Viridiplantae</taxon>
        <taxon>Streptophyta</taxon>
        <taxon>Embryophyta</taxon>
        <taxon>Tracheophyta</taxon>
        <taxon>Spermatophyta</taxon>
        <taxon>Magnoliopsida</taxon>
        <taxon>Proteales</taxon>
        <taxon>Proteaceae</taxon>
        <taxon>Protea</taxon>
    </lineage>
</organism>
<keyword evidence="4" id="KW-0378">Hydrolase</keyword>
<dbReference type="Gene3D" id="2.60.40.2310">
    <property type="match status" value="1"/>
</dbReference>
<dbReference type="InterPro" id="IPR000209">
    <property type="entry name" value="Peptidase_S8/S53_dom"/>
</dbReference>
<comment type="caution">
    <text evidence="9">The sequence shown here is derived from an EMBL/GenBank/DDBJ whole genome shotgun (WGS) entry which is preliminary data.</text>
</comment>
<feature type="domain" description="Peptidase S8/S53" evidence="7">
    <location>
        <begin position="112"/>
        <end position="515"/>
    </location>
</feature>
<dbReference type="PRINTS" id="PR00723">
    <property type="entry name" value="SUBTILISIN"/>
</dbReference>
<dbReference type="OrthoDB" id="206201at2759"/>
<name>A0A9Q0KYF3_9MAGN</name>
<dbReference type="GO" id="GO:0006508">
    <property type="term" value="P:proteolysis"/>
    <property type="evidence" value="ECO:0007669"/>
    <property type="project" value="UniProtKB-KW"/>
</dbReference>
<evidence type="ECO:0000256" key="1">
    <source>
        <dbReference type="ARBA" id="ARBA00011073"/>
    </source>
</evidence>
<comment type="caution">
    <text evidence="6">Lacks conserved residue(s) required for the propagation of feature annotation.</text>
</comment>
<dbReference type="InterPro" id="IPR041469">
    <property type="entry name" value="Subtilisin-like_FN3"/>
</dbReference>
<feature type="domain" description="Subtilisin-like protease fibronectin type-III" evidence="8">
    <location>
        <begin position="571"/>
        <end position="669"/>
    </location>
</feature>
<dbReference type="Pfam" id="PF17766">
    <property type="entry name" value="fn3_6"/>
    <property type="match status" value="1"/>
</dbReference>
<sequence length="681" mass="74143">MAWVEERGWNSSKQAVSGERCDLFNEEWIWDKQYPLNRSKGASFSIADFGASKMKGLILYTPSGDANPKIVYIVYMGGPPKDDFSLESVHLHILDKVLEGSKIIGARFYNAENSYTDAEERSPRDIEGHGSHTASIAAGGEIENASLFGLANGIVRGAVPSARLAIYKVCWKFGCTEHDVLAAFDDAISDGVDILATSIGISDFQTFDKDAISVGAFHAMQKGILTTVAAGNSGPRFGSIINASPWMLTVAAINIDRQFINTVTLGNKIKIVGHDLNSFPTQQEFFPFIRASDAALHKNSDFEPYQCSEIGSLNRTLVKGKILFCGKTSDGIEPFQAGAQGMVFFDDLDQSDVALSYPLPTATLFKATDAERIELYLNSSRNATTAKIHKTISIHDLDAPKVASFSSRGPFDIVPAILKPDISAPGVNILAAWSPKGAISRYYEDKRHPMYNIRSGTSMACPHATGAAAYVKTFHPTWSPAAIKSALMTTALSSVTTHAVDDSQVPAKELAYGAGQIDPIKAINPGLVYDTVEAEYIELLCVLDYHPEQLKIISGKNITCEKNGTGTAAILNYPTMSDRVLVNKSFERIFPRTVTNVGFPNSTYKATIGKELQLNVTVTPSILSFKSLNEKQQFTVHVSGPAFTAEPWVVSTDLVWSDGFHKVRSPIVIWTYQINGGRPKP</sequence>
<evidence type="ECO:0000256" key="2">
    <source>
        <dbReference type="ARBA" id="ARBA00022670"/>
    </source>
</evidence>
<keyword evidence="10" id="KW-1185">Reference proteome</keyword>
<dbReference type="Gene3D" id="3.40.50.200">
    <property type="entry name" value="Peptidase S8/S53 domain"/>
    <property type="match status" value="1"/>
</dbReference>
<dbReference type="InterPro" id="IPR023828">
    <property type="entry name" value="Peptidase_S8_Ser-AS"/>
</dbReference>
<dbReference type="SUPFAM" id="SSF52743">
    <property type="entry name" value="Subtilisin-like"/>
    <property type="match status" value="1"/>
</dbReference>
<proteinExistence type="inferred from homology"/>
<dbReference type="Gene3D" id="3.50.30.30">
    <property type="match status" value="1"/>
</dbReference>
<evidence type="ECO:0000256" key="4">
    <source>
        <dbReference type="ARBA" id="ARBA00022801"/>
    </source>
</evidence>
<keyword evidence="3" id="KW-0732">Signal</keyword>
<reference evidence="9" key="1">
    <citation type="journal article" date="2023" name="Plant J.">
        <title>The genome of the king protea, Protea cynaroides.</title>
        <authorList>
            <person name="Chang J."/>
            <person name="Duong T.A."/>
            <person name="Schoeman C."/>
            <person name="Ma X."/>
            <person name="Roodt D."/>
            <person name="Barker N."/>
            <person name="Li Z."/>
            <person name="Van de Peer Y."/>
            <person name="Mizrachi E."/>
        </authorList>
    </citation>
    <scope>NUCLEOTIDE SEQUENCE</scope>
    <source>
        <tissue evidence="9">Young leaves</tissue>
    </source>
</reference>
<dbReference type="CDD" id="cd02120">
    <property type="entry name" value="PA_subtilisin_like"/>
    <property type="match status" value="1"/>
</dbReference>
<evidence type="ECO:0000256" key="6">
    <source>
        <dbReference type="PROSITE-ProRule" id="PRU01240"/>
    </source>
</evidence>
<dbReference type="EMBL" id="JAMYWD010000002">
    <property type="protein sequence ID" value="KAJ4979007.1"/>
    <property type="molecule type" value="Genomic_DNA"/>
</dbReference>
<dbReference type="PROSITE" id="PS00138">
    <property type="entry name" value="SUBTILASE_SER"/>
    <property type="match status" value="1"/>
</dbReference>